<evidence type="ECO:0000313" key="2">
    <source>
        <dbReference type="Proteomes" id="UP000774326"/>
    </source>
</evidence>
<organism evidence="1 2">
    <name type="scientific">Wickerhamomyces pijperi</name>
    <name type="common">Yeast</name>
    <name type="synonym">Pichia pijperi</name>
    <dbReference type="NCBI Taxonomy" id="599730"/>
    <lineage>
        <taxon>Eukaryota</taxon>
        <taxon>Fungi</taxon>
        <taxon>Dikarya</taxon>
        <taxon>Ascomycota</taxon>
        <taxon>Saccharomycotina</taxon>
        <taxon>Saccharomycetes</taxon>
        <taxon>Phaffomycetales</taxon>
        <taxon>Wickerhamomycetaceae</taxon>
        <taxon>Wickerhamomyces</taxon>
    </lineage>
</organism>
<proteinExistence type="predicted"/>
<sequence>MTQELTILLMSNNLEVMTFASRDFKVASVSVDGSETLIELTNCMKIWTDSSTENISSLYKLSTIKSKSSTMLNWSKTFLSTGNCTKNSNWVNKLLK</sequence>
<keyword evidence="2" id="KW-1185">Reference proteome</keyword>
<dbReference type="AlphaFoldDB" id="A0A9P8Q8W5"/>
<dbReference type="EMBL" id="JAEUBG010002096">
    <property type="protein sequence ID" value="KAH3685200.1"/>
    <property type="molecule type" value="Genomic_DNA"/>
</dbReference>
<reference evidence="1" key="1">
    <citation type="journal article" date="2021" name="Open Biol.">
        <title>Shared evolutionary footprints suggest mitochondrial oxidative damage underlies multiple complex I losses in fungi.</title>
        <authorList>
            <person name="Schikora-Tamarit M.A."/>
            <person name="Marcet-Houben M."/>
            <person name="Nosek J."/>
            <person name="Gabaldon T."/>
        </authorList>
    </citation>
    <scope>NUCLEOTIDE SEQUENCE</scope>
    <source>
        <strain evidence="1">CBS2887</strain>
    </source>
</reference>
<comment type="caution">
    <text evidence="1">The sequence shown here is derived from an EMBL/GenBank/DDBJ whole genome shotgun (WGS) entry which is preliminary data.</text>
</comment>
<dbReference type="Proteomes" id="UP000774326">
    <property type="component" value="Unassembled WGS sequence"/>
</dbReference>
<reference evidence="1" key="2">
    <citation type="submission" date="2021-01" db="EMBL/GenBank/DDBJ databases">
        <authorList>
            <person name="Schikora-Tamarit M.A."/>
        </authorList>
    </citation>
    <scope>NUCLEOTIDE SEQUENCE</scope>
    <source>
        <strain evidence="1">CBS2887</strain>
    </source>
</reference>
<evidence type="ECO:0000313" key="1">
    <source>
        <dbReference type="EMBL" id="KAH3685200.1"/>
    </source>
</evidence>
<accession>A0A9P8Q8W5</accession>
<gene>
    <name evidence="1" type="ORF">WICPIJ_003829</name>
</gene>
<protein>
    <submittedName>
        <fullName evidence="1">Uncharacterized protein</fullName>
    </submittedName>
</protein>
<name>A0A9P8Q8W5_WICPI</name>